<reference evidence="3 4" key="1">
    <citation type="journal article" date="2018" name="BMC Genomics">
        <title>Comparative genome analyses reveal sequence features reflecting distinct modes of host-adaptation between dicot and monocot powdery mildew.</title>
        <authorList>
            <person name="Wu Y."/>
            <person name="Ma X."/>
            <person name="Pan Z."/>
            <person name="Kale S.D."/>
            <person name="Song Y."/>
            <person name="King H."/>
            <person name="Zhang Q."/>
            <person name="Presley C."/>
            <person name="Deng X."/>
            <person name="Wei C.I."/>
            <person name="Xiao S."/>
        </authorList>
    </citation>
    <scope>NUCLEOTIDE SEQUENCE [LARGE SCALE GENOMIC DNA]</scope>
    <source>
        <strain evidence="3">UCSC1</strain>
    </source>
</reference>
<feature type="compositionally biased region" description="Gly residues" evidence="1">
    <location>
        <begin position="166"/>
        <end position="178"/>
    </location>
</feature>
<name>A0A420HAM1_9PEZI</name>
<keyword evidence="2" id="KW-0732">Signal</keyword>
<feature type="compositionally biased region" description="Polar residues" evidence="1">
    <location>
        <begin position="47"/>
        <end position="66"/>
    </location>
</feature>
<evidence type="ECO:0000256" key="2">
    <source>
        <dbReference type="SAM" id="SignalP"/>
    </source>
</evidence>
<organism evidence="3 4">
    <name type="scientific">Golovinomyces cichoracearum</name>
    <dbReference type="NCBI Taxonomy" id="62708"/>
    <lineage>
        <taxon>Eukaryota</taxon>
        <taxon>Fungi</taxon>
        <taxon>Dikarya</taxon>
        <taxon>Ascomycota</taxon>
        <taxon>Pezizomycotina</taxon>
        <taxon>Leotiomycetes</taxon>
        <taxon>Erysiphales</taxon>
        <taxon>Erysiphaceae</taxon>
        <taxon>Golovinomyces</taxon>
    </lineage>
</organism>
<dbReference type="EMBL" id="MCBR01021138">
    <property type="protein sequence ID" value="RKF54461.1"/>
    <property type="molecule type" value="Genomic_DNA"/>
</dbReference>
<gene>
    <name evidence="3" type="ORF">GcC1_211028</name>
</gene>
<evidence type="ECO:0000256" key="1">
    <source>
        <dbReference type="SAM" id="MobiDB-lite"/>
    </source>
</evidence>
<feature type="chain" id="PRO_5019560302" evidence="2">
    <location>
        <begin position="19"/>
        <end position="339"/>
    </location>
</feature>
<feature type="compositionally biased region" description="Polar residues" evidence="1">
    <location>
        <begin position="152"/>
        <end position="164"/>
    </location>
</feature>
<feature type="region of interest" description="Disordered" evidence="1">
    <location>
        <begin position="46"/>
        <end position="67"/>
    </location>
</feature>
<protein>
    <submittedName>
        <fullName evidence="3">Uncharacterized protein</fullName>
    </submittedName>
</protein>
<comment type="caution">
    <text evidence="3">The sequence shown here is derived from an EMBL/GenBank/DDBJ whole genome shotgun (WGS) entry which is preliminary data.</text>
</comment>
<accession>A0A420HAM1</accession>
<dbReference type="AlphaFoldDB" id="A0A420HAM1"/>
<proteinExistence type="predicted"/>
<dbReference type="Proteomes" id="UP000285405">
    <property type="component" value="Unassembled WGS sequence"/>
</dbReference>
<feature type="region of interest" description="Disordered" evidence="1">
    <location>
        <begin position="138"/>
        <end position="178"/>
    </location>
</feature>
<evidence type="ECO:0000313" key="3">
    <source>
        <dbReference type="EMBL" id="RKF54461.1"/>
    </source>
</evidence>
<evidence type="ECO:0000313" key="4">
    <source>
        <dbReference type="Proteomes" id="UP000285405"/>
    </source>
</evidence>
<feature type="signal peptide" evidence="2">
    <location>
        <begin position="1"/>
        <end position="18"/>
    </location>
</feature>
<sequence length="339" mass="33469">MFVRNCIILCLLLRIAESRLLYHRSLKAELPSVSASFHVPEPRPIVNRSSKSSINSKEELSNSVHNSELPASDISKRAFRFGNLLKGFTKPFSKIRRPIAQAKKPVVDNASSQKPSAGAGVGKVIADTGAGAIAGTGGTAAVKGNGNKDGVQANTNTGGQTNALQGGDGNSQRGNGGGGNTGAIIAGGLASSAPLLAVNGASGGFGGGAGGPGVDPSLAGAGAGVGPTLTDSGTVDSTAAKTGTVAAPGSAVVAPGSAAPGSAVVAPGSAAPVSAVTAPAVGRRAVVGGASKFASSFDAQNKNKLQGAREKSLGVNVSRAVKSVEKIKRKRRVILEPQL</sequence>